<evidence type="ECO:0000256" key="1">
    <source>
        <dbReference type="ARBA" id="ARBA00004921"/>
    </source>
</evidence>
<evidence type="ECO:0000256" key="5">
    <source>
        <dbReference type="PIRSR" id="PIRSR001359-1"/>
    </source>
</evidence>
<dbReference type="InterPro" id="IPR011289">
    <property type="entry name" value="Fruc_bis_ald_class-2"/>
</dbReference>
<feature type="active site" description="Proton donor" evidence="5">
    <location>
        <position position="82"/>
    </location>
</feature>
<evidence type="ECO:0000256" key="6">
    <source>
        <dbReference type="PIRSR" id="PIRSR001359-2"/>
    </source>
</evidence>
<keyword evidence="2 7" id="KW-0479">Metal-binding</keyword>
<dbReference type="GO" id="GO:0030388">
    <property type="term" value="P:fructose 1,6-bisphosphate metabolic process"/>
    <property type="evidence" value="ECO:0007669"/>
    <property type="project" value="InterPro"/>
</dbReference>
<comment type="cofactor">
    <cofactor evidence="7">
        <name>Zn(2+)</name>
        <dbReference type="ChEBI" id="CHEBI:29105"/>
    </cofactor>
    <text evidence="7">Binds 2 Zn(2+) ions per subunit. One is catalytic and the other provides a structural contribution.</text>
</comment>
<evidence type="ECO:0000256" key="2">
    <source>
        <dbReference type="ARBA" id="ARBA00022723"/>
    </source>
</evidence>
<dbReference type="SUPFAM" id="SSF51569">
    <property type="entry name" value="Aldolase"/>
    <property type="match status" value="1"/>
</dbReference>
<evidence type="ECO:0000256" key="4">
    <source>
        <dbReference type="ARBA" id="ARBA00023239"/>
    </source>
</evidence>
<protein>
    <submittedName>
        <fullName evidence="8">Fructose-bisphosphate aldolase</fullName>
    </submittedName>
</protein>
<proteinExistence type="predicted"/>
<dbReference type="InterPro" id="IPR050246">
    <property type="entry name" value="Class_II_FBP_aldolase"/>
</dbReference>
<dbReference type="NCBIfam" id="TIGR00167">
    <property type="entry name" value="cbbA"/>
    <property type="match status" value="1"/>
</dbReference>
<dbReference type="PIRSF" id="PIRSF001359">
    <property type="entry name" value="F_bP_aldolase_II"/>
    <property type="match status" value="1"/>
</dbReference>
<dbReference type="CDD" id="cd00947">
    <property type="entry name" value="TBP_aldolase_IIB"/>
    <property type="match status" value="1"/>
</dbReference>
<organism evidence="8 9">
    <name type="scientific">Lactococcus termiticola</name>
    <dbReference type="NCBI Taxonomy" id="2169526"/>
    <lineage>
        <taxon>Bacteria</taxon>
        <taxon>Bacillati</taxon>
        <taxon>Bacillota</taxon>
        <taxon>Bacilli</taxon>
        <taxon>Lactobacillales</taxon>
        <taxon>Streptococcaceae</taxon>
        <taxon>Lactococcus</taxon>
    </lineage>
</organism>
<dbReference type="Pfam" id="PF01116">
    <property type="entry name" value="F_bP_aldolase"/>
    <property type="match status" value="1"/>
</dbReference>
<feature type="binding site" evidence="7">
    <location>
        <position position="83"/>
    </location>
    <ligand>
        <name>Zn(2+)</name>
        <dbReference type="ChEBI" id="CHEBI:29105"/>
        <label>1</label>
        <note>catalytic</note>
    </ligand>
</feature>
<dbReference type="RefSeq" id="WP_109245311.1">
    <property type="nucleotide sequence ID" value="NZ_BFFO01000002.1"/>
</dbReference>
<gene>
    <name evidence="8" type="primary">fba_1</name>
    <name evidence="8" type="ORF">NtB2_00437</name>
</gene>
<reference evidence="8 9" key="1">
    <citation type="journal article" date="2018" name="Genome Announc.">
        <title>Draft Genome Sequence of Lactococcus sp. Strain NtB2 (JCM 32569), Isolated from the Gut of the Higher Termite Nasutitermes takasagoensis.</title>
        <authorList>
            <person name="Noda S."/>
            <person name="Aihara C."/>
            <person name="Yuki M."/>
            <person name="Ohkuma M."/>
        </authorList>
    </citation>
    <scope>NUCLEOTIDE SEQUENCE [LARGE SCALE GENOMIC DNA]</scope>
    <source>
        <strain evidence="8 9">NtB2</strain>
    </source>
</reference>
<feature type="binding site" evidence="7">
    <location>
        <position position="134"/>
    </location>
    <ligand>
        <name>Zn(2+)</name>
        <dbReference type="ChEBI" id="CHEBI:29105"/>
        <label>2</label>
    </ligand>
</feature>
<name>A0A2R5HES0_9LACT</name>
<keyword evidence="3 7" id="KW-0862">Zinc</keyword>
<dbReference type="GO" id="GO:0006096">
    <property type="term" value="P:glycolytic process"/>
    <property type="evidence" value="ECO:0007669"/>
    <property type="project" value="InterPro"/>
</dbReference>
<feature type="binding site" evidence="6">
    <location>
        <position position="179"/>
    </location>
    <ligand>
        <name>dihydroxyacetone phosphate</name>
        <dbReference type="ChEBI" id="CHEBI:57642"/>
    </ligand>
</feature>
<dbReference type="GO" id="GO:0004332">
    <property type="term" value="F:fructose-bisphosphate aldolase activity"/>
    <property type="evidence" value="ECO:0007669"/>
    <property type="project" value="InterPro"/>
</dbReference>
<dbReference type="NCBIfam" id="TIGR01859">
    <property type="entry name" value="fruc_bis_ald"/>
    <property type="match status" value="1"/>
</dbReference>
<dbReference type="Proteomes" id="UP000245021">
    <property type="component" value="Unassembled WGS sequence"/>
</dbReference>
<dbReference type="InterPro" id="IPR000771">
    <property type="entry name" value="FBA_II"/>
</dbReference>
<feature type="binding site" evidence="7">
    <location>
        <position position="104"/>
    </location>
    <ligand>
        <name>Zn(2+)</name>
        <dbReference type="ChEBI" id="CHEBI:29105"/>
        <label>2</label>
    </ligand>
</feature>
<dbReference type="InterPro" id="IPR013785">
    <property type="entry name" value="Aldolase_TIM"/>
</dbReference>
<evidence type="ECO:0000313" key="8">
    <source>
        <dbReference type="EMBL" id="GBG96326.1"/>
    </source>
</evidence>
<dbReference type="AlphaFoldDB" id="A0A2R5HES0"/>
<dbReference type="PROSITE" id="PS00806">
    <property type="entry name" value="ALDOLASE_CLASS_II_2"/>
    <property type="match status" value="1"/>
</dbReference>
<comment type="caution">
    <text evidence="8">The sequence shown here is derived from an EMBL/GenBank/DDBJ whole genome shotgun (WGS) entry which is preliminary data.</text>
</comment>
<dbReference type="EMBL" id="BFFO01000002">
    <property type="protein sequence ID" value="GBG96326.1"/>
    <property type="molecule type" value="Genomic_DNA"/>
</dbReference>
<dbReference type="OrthoDB" id="9803995at2"/>
<sequence length="284" mass="30375">MTLVKSKEMIDLAFKEGYAIGAFNAENMEMVEAIVEAAEELRAPVIVQTTSGTLNTTPPEMFYEMVSASAGKATVPVVLHLDHGDGFERVARCLRAGYTSVMIDASKKPFDENVATSQEVVKMAHAMGIPVEAELGIVGGKEDGNEAEGLAYTDPEEAQVFADLTGVDFLAIGIGNVHGFYKAEPHLAFDVLQAVREKTGGLPLVLHGTSGIPDEDVAKAVRLGIAKVNYATELRATFTEAVKAYLAEDSQVIDPKKYNSQAKRAVKALVKQKIQMLGSAGKAD</sequence>
<comment type="pathway">
    <text evidence="1">Carbohydrate degradation.</text>
</comment>
<dbReference type="PANTHER" id="PTHR30304">
    <property type="entry name" value="D-TAGATOSE-1,6-BISPHOSPHATE ALDOLASE"/>
    <property type="match status" value="1"/>
</dbReference>
<evidence type="ECO:0000256" key="3">
    <source>
        <dbReference type="ARBA" id="ARBA00022833"/>
    </source>
</evidence>
<evidence type="ECO:0000256" key="7">
    <source>
        <dbReference type="PIRSR" id="PIRSR001359-3"/>
    </source>
</evidence>
<feature type="binding site" evidence="6">
    <location>
        <begin position="229"/>
        <end position="232"/>
    </location>
    <ligand>
        <name>dihydroxyacetone phosphate</name>
        <dbReference type="ChEBI" id="CHEBI:57642"/>
    </ligand>
</feature>
<dbReference type="PANTHER" id="PTHR30304:SF0">
    <property type="entry name" value="D-TAGATOSE-1,6-BISPHOSPHATE ALDOLASE SUBUNIT GATY-RELATED"/>
    <property type="match status" value="1"/>
</dbReference>
<dbReference type="Gene3D" id="3.20.20.70">
    <property type="entry name" value="Aldolase class I"/>
    <property type="match status" value="1"/>
</dbReference>
<keyword evidence="4" id="KW-0456">Lyase</keyword>
<dbReference type="GO" id="GO:0008270">
    <property type="term" value="F:zinc ion binding"/>
    <property type="evidence" value="ECO:0007669"/>
    <property type="project" value="InterPro"/>
</dbReference>
<feature type="binding site" evidence="7">
    <location>
        <position position="207"/>
    </location>
    <ligand>
        <name>Zn(2+)</name>
        <dbReference type="ChEBI" id="CHEBI:29105"/>
        <label>1</label>
        <note>catalytic</note>
    </ligand>
</feature>
<evidence type="ECO:0000313" key="9">
    <source>
        <dbReference type="Proteomes" id="UP000245021"/>
    </source>
</evidence>
<accession>A0A2R5HES0</accession>
<feature type="binding site" evidence="6">
    <location>
        <begin position="208"/>
        <end position="210"/>
    </location>
    <ligand>
        <name>dihydroxyacetone phosphate</name>
        <dbReference type="ChEBI" id="CHEBI:57642"/>
    </ligand>
</feature>
<keyword evidence="9" id="KW-1185">Reference proteome</keyword>
<feature type="binding site" evidence="7">
    <location>
        <position position="178"/>
    </location>
    <ligand>
        <name>Zn(2+)</name>
        <dbReference type="ChEBI" id="CHEBI:29105"/>
        <label>1</label>
        <note>catalytic</note>
    </ligand>
</feature>